<evidence type="ECO:0000313" key="1">
    <source>
        <dbReference type="EMBL" id="MDP9831758.1"/>
    </source>
</evidence>
<proteinExistence type="predicted"/>
<dbReference type="Proteomes" id="UP001230145">
    <property type="component" value="Unassembled WGS sequence"/>
</dbReference>
<evidence type="ECO:0000313" key="2">
    <source>
        <dbReference type="Proteomes" id="UP001230145"/>
    </source>
</evidence>
<name>A0ABT9PGB4_9ACTO</name>
<accession>A0ABT9PGB4</accession>
<comment type="caution">
    <text evidence="1">The sequence shown here is derived from an EMBL/GenBank/DDBJ whole genome shotgun (WGS) entry which is preliminary data.</text>
</comment>
<keyword evidence="2" id="KW-1185">Reference proteome</keyword>
<reference evidence="1 2" key="1">
    <citation type="submission" date="2023-07" db="EMBL/GenBank/DDBJ databases">
        <title>Sequencing the genomes of 1000 actinobacteria strains.</title>
        <authorList>
            <person name="Klenk H.-P."/>
        </authorList>
    </citation>
    <scope>NUCLEOTIDE SEQUENCE [LARGE SCALE GENOMIC DNA]</scope>
    <source>
        <strain evidence="1 2">DSM 19515</strain>
    </source>
</reference>
<dbReference type="RefSeq" id="WP_296929464.1">
    <property type="nucleotide sequence ID" value="NZ_CP133407.1"/>
</dbReference>
<protein>
    <submittedName>
        <fullName evidence="1">Uncharacterized protein</fullName>
    </submittedName>
</protein>
<gene>
    <name evidence="1" type="ORF">J2S45_000437</name>
</gene>
<organism evidence="1 2">
    <name type="scientific">Trueperella abortisuis</name>
    <dbReference type="NCBI Taxonomy" id="445930"/>
    <lineage>
        <taxon>Bacteria</taxon>
        <taxon>Bacillati</taxon>
        <taxon>Actinomycetota</taxon>
        <taxon>Actinomycetes</taxon>
        <taxon>Actinomycetales</taxon>
        <taxon>Actinomycetaceae</taxon>
        <taxon>Trueperella</taxon>
    </lineage>
</organism>
<dbReference type="EMBL" id="JAUSQL010000001">
    <property type="protein sequence ID" value="MDP9831758.1"/>
    <property type="molecule type" value="Genomic_DNA"/>
</dbReference>
<sequence length="117" mass="13616">MRWKSERRMEATHTAIAPAIIVEVARTGLKVNDVPQYDIYHRVTPSRSPEFIGKFRTLVQPNMLSHLEVGRPMVVRYDPANPDDLLLADKVTVHYLPSHPQAYVVLWDEEEYRKSLF</sequence>